<evidence type="ECO:0000313" key="1">
    <source>
        <dbReference type="EMBL" id="MFJ1267154.1"/>
    </source>
</evidence>
<dbReference type="Proteomes" id="UP001615550">
    <property type="component" value="Unassembled WGS sequence"/>
</dbReference>
<dbReference type="EMBL" id="JBGORX010000001">
    <property type="protein sequence ID" value="MFJ1267154.1"/>
    <property type="molecule type" value="Genomic_DNA"/>
</dbReference>
<accession>A0ABW8D382</accession>
<reference evidence="1 2" key="1">
    <citation type="submission" date="2024-08" db="EMBL/GenBank/DDBJ databases">
        <title>Draft Genome Sequence of Legionella lytica strain DSB2004, Isolated From a Fire Sprinkler System.</title>
        <authorList>
            <person name="Everhart A.D."/>
            <person name="Kidane D.T."/>
            <person name="Farone A.L."/>
            <person name="Farone M.B."/>
        </authorList>
    </citation>
    <scope>NUCLEOTIDE SEQUENCE [LARGE SCALE GENOMIC DNA]</scope>
    <source>
        <strain evidence="1 2">DSB2004</strain>
    </source>
</reference>
<sequence>MSYFFALPNKVLMGIYNNLTPKELLRLWESGESRLSKSDEVITALFMQRDAAKSYQQKIIQSWLEGHTTYPLAVARDNPQVFLEALQGLDLPYKIAGLHVISSEKTASDASIDHLLTRQINDICQGRESNKKMLGLFVSQLKEEQISKLLAWIEDIGINWYRKDPSELENALQILIVLAPRLNTTQITKNLFYFIQFNLKSNNFDVCRSAHEALIALEPKLNEAHITSELVRSILINLNCTHAGMARCAQQTLIALAPRLEEAHIQMLLQRIKNGFVDSDKAERIFAQQAFTALEPVLDKEHVNKFFAWVERNMGHENYNVRSSIQTVLAARVSILDEANINPNLIAWIEEDLRHIDFNVRRNALKALTALAPKLKDRNTISKLLVGIKDHMFYRDVAINASEALIALVPVLDEVLLNELWKWTMNGRTHSNDENRRVARFGLIALRPQLSHDQISELLALIEVQLANHNPLLRSSALHELIALAPTLDEEYITPTLLDLIEENLSHNSIDVMINALNALVALVPRKNEIELSTTLLTRIRDRLLESDSMLRFEAQQALAALAPKLSGTQISNIFAWVESRDFLDAARLQRAIIAVVPNLHEIPNIPQLLGWIKEGLCDVDENYCLEAQRAFIALEPTQQHITPILFYKIVSDLSHKNDQIRNNAEQILAALAPKLDETYINMFLAEIQNPMGRYLQPFPSLGKFLSVFCSPTNPCALSIAKQLRNIIRGPVQNESDMALNALAEWGMSWVVKGRENNCQDIDSSKKLIDSISVTNLQRGNPSPTINVTLIDALQDQWAAMLQQTSLALNP</sequence>
<dbReference type="RefSeq" id="WP_400185703.1">
    <property type="nucleotide sequence ID" value="NZ_JBGORX010000001.1"/>
</dbReference>
<evidence type="ECO:0000313" key="2">
    <source>
        <dbReference type="Proteomes" id="UP001615550"/>
    </source>
</evidence>
<dbReference type="Gene3D" id="1.25.10.10">
    <property type="entry name" value="Leucine-rich Repeat Variant"/>
    <property type="match status" value="1"/>
</dbReference>
<dbReference type="InterPro" id="IPR016024">
    <property type="entry name" value="ARM-type_fold"/>
</dbReference>
<name>A0ABW8D382_9GAMM</name>
<organism evidence="1 2">
    <name type="scientific">Legionella lytica</name>
    <dbReference type="NCBI Taxonomy" id="96232"/>
    <lineage>
        <taxon>Bacteria</taxon>
        <taxon>Pseudomonadati</taxon>
        <taxon>Pseudomonadota</taxon>
        <taxon>Gammaproteobacteria</taxon>
        <taxon>Legionellales</taxon>
        <taxon>Legionellaceae</taxon>
        <taxon>Legionella</taxon>
    </lineage>
</organism>
<protein>
    <recommendedName>
        <fullName evidence="3">HEAT repeat protein</fullName>
    </recommendedName>
</protein>
<evidence type="ECO:0008006" key="3">
    <source>
        <dbReference type="Google" id="ProtNLM"/>
    </source>
</evidence>
<dbReference type="InterPro" id="IPR011989">
    <property type="entry name" value="ARM-like"/>
</dbReference>
<comment type="caution">
    <text evidence="1">The sequence shown here is derived from an EMBL/GenBank/DDBJ whole genome shotgun (WGS) entry which is preliminary data.</text>
</comment>
<keyword evidence="2" id="KW-1185">Reference proteome</keyword>
<gene>
    <name evidence="1" type="ORF">ACD661_01145</name>
</gene>
<dbReference type="SUPFAM" id="SSF48371">
    <property type="entry name" value="ARM repeat"/>
    <property type="match status" value="1"/>
</dbReference>
<proteinExistence type="predicted"/>